<dbReference type="EMBL" id="CP040331">
    <property type="protein sequence ID" value="QCS44719.1"/>
    <property type="molecule type" value="Genomic_DNA"/>
</dbReference>
<reference evidence="3" key="1">
    <citation type="submission" date="2019-05" db="EMBL/GenBank/DDBJ databases">
        <title>Genome sequence and methylation pattern of the halophilic Archaeon Natrinema versiforme BOL5-4.</title>
        <authorList>
            <person name="DasSarma P."/>
            <person name="Anton B.P."/>
            <person name="DasSarma S.L."/>
            <person name="Martinez F.L."/>
            <person name="Guzman D."/>
            <person name="Roberts R.J."/>
            <person name="DasSarma S."/>
        </authorList>
    </citation>
    <scope>NUCLEOTIDE SEQUENCE [LARGE SCALE GENOMIC DNA]</scope>
    <source>
        <strain evidence="3">BOL5-4</strain>
        <plasmid evidence="3">pnve500</plasmid>
    </source>
</reference>
<name>A0A4P8WMB9_9EURY</name>
<protein>
    <recommendedName>
        <fullName evidence="4">Transcriptional regulator</fullName>
    </recommendedName>
</protein>
<geneLocation type="plasmid" evidence="3">
    <name>pnve500</name>
</geneLocation>
<proteinExistence type="predicted"/>
<evidence type="ECO:0000256" key="1">
    <source>
        <dbReference type="SAM" id="MobiDB-lite"/>
    </source>
</evidence>
<evidence type="ECO:0000313" key="3">
    <source>
        <dbReference type="Proteomes" id="UP000302218"/>
    </source>
</evidence>
<feature type="region of interest" description="Disordered" evidence="1">
    <location>
        <begin position="1"/>
        <end position="24"/>
    </location>
</feature>
<dbReference type="KEGG" id="nvr:FEJ81_20770"/>
<accession>A0A4P8WMB9</accession>
<dbReference type="SUPFAM" id="SSF46785">
    <property type="entry name" value="Winged helix' DNA-binding domain"/>
    <property type="match status" value="1"/>
</dbReference>
<evidence type="ECO:0000313" key="2">
    <source>
        <dbReference type="EMBL" id="QCS44719.1"/>
    </source>
</evidence>
<dbReference type="InterPro" id="IPR036390">
    <property type="entry name" value="WH_DNA-bd_sf"/>
</dbReference>
<dbReference type="AlphaFoldDB" id="A0A4P8WMB9"/>
<dbReference type="InterPro" id="IPR036388">
    <property type="entry name" value="WH-like_DNA-bd_sf"/>
</dbReference>
<keyword evidence="2" id="KW-0614">Plasmid</keyword>
<evidence type="ECO:0008006" key="4">
    <source>
        <dbReference type="Google" id="ProtNLM"/>
    </source>
</evidence>
<gene>
    <name evidence="2" type="ORF">FEJ81_20770</name>
</gene>
<sequence length="110" mass="12350">MRITNRDLPIGSIGTDMSDRERTDSGQFVETVTLEDMLDVFDNVRGPVITSSDVSDSLECTTEAARQKLTRLYDQGRVEKRKTGRTVVYWRTDNESPQSGHSTPGINLNL</sequence>
<dbReference type="Gene3D" id="1.10.10.10">
    <property type="entry name" value="Winged helix-like DNA-binding domain superfamily/Winged helix DNA-binding domain"/>
    <property type="match status" value="1"/>
</dbReference>
<dbReference type="Proteomes" id="UP000302218">
    <property type="component" value="Plasmid pNVE500"/>
</dbReference>
<organism evidence="2 3">
    <name type="scientific">Natrinema versiforme</name>
    <dbReference type="NCBI Taxonomy" id="88724"/>
    <lineage>
        <taxon>Archaea</taxon>
        <taxon>Methanobacteriati</taxon>
        <taxon>Methanobacteriota</taxon>
        <taxon>Stenosarchaea group</taxon>
        <taxon>Halobacteria</taxon>
        <taxon>Halobacteriales</taxon>
        <taxon>Natrialbaceae</taxon>
        <taxon>Natrinema</taxon>
    </lineage>
</organism>